<dbReference type="Pfam" id="PF13519">
    <property type="entry name" value="VWA_2"/>
    <property type="match status" value="1"/>
</dbReference>
<keyword evidence="12" id="KW-0325">Glycoprotein</keyword>
<dbReference type="PROSITE" id="PS50234">
    <property type="entry name" value="VWFA"/>
    <property type="match status" value="1"/>
</dbReference>
<dbReference type="GO" id="GO:0005245">
    <property type="term" value="F:voltage-gated calcium channel activity"/>
    <property type="evidence" value="ECO:0007669"/>
    <property type="project" value="TreeGrafter"/>
</dbReference>
<evidence type="ECO:0000256" key="9">
    <source>
        <dbReference type="ARBA" id="ARBA00022989"/>
    </source>
</evidence>
<evidence type="ECO:0000313" key="18">
    <source>
        <dbReference type="EMBL" id="CAF1531158.1"/>
    </source>
</evidence>
<dbReference type="AlphaFoldDB" id="A0A815JM39"/>
<evidence type="ECO:0000313" key="17">
    <source>
        <dbReference type="EMBL" id="CAF1379706.1"/>
    </source>
</evidence>
<feature type="transmembrane region" description="Helical" evidence="14">
    <location>
        <begin position="1191"/>
        <end position="1209"/>
    </location>
</feature>
<accession>A0A815JM39</accession>
<dbReference type="InterPro" id="IPR051173">
    <property type="entry name" value="Ca_channel_alpha-2/delta"/>
</dbReference>
<evidence type="ECO:0000256" key="12">
    <source>
        <dbReference type="ARBA" id="ARBA00023180"/>
    </source>
</evidence>
<dbReference type="Proteomes" id="UP000663824">
    <property type="component" value="Unassembled WGS sequence"/>
</dbReference>
<dbReference type="SUPFAM" id="SSF103190">
    <property type="entry name" value="Sensory domain-like"/>
    <property type="match status" value="1"/>
</dbReference>
<feature type="chain" id="PRO_5035606337" description="VWFA domain-containing protein" evidence="15">
    <location>
        <begin position="21"/>
        <end position="1211"/>
    </location>
</feature>
<keyword evidence="13" id="KW-0407">Ion channel</keyword>
<evidence type="ECO:0000256" key="10">
    <source>
        <dbReference type="ARBA" id="ARBA00023065"/>
    </source>
</evidence>
<dbReference type="InterPro" id="IPR036465">
    <property type="entry name" value="vWFA_dom_sf"/>
</dbReference>
<dbReference type="GO" id="GO:0005891">
    <property type="term" value="C:voltage-gated calcium channel complex"/>
    <property type="evidence" value="ECO:0007669"/>
    <property type="project" value="TreeGrafter"/>
</dbReference>
<keyword evidence="3" id="KW-0109">Calcium transport</keyword>
<dbReference type="SUPFAM" id="SSF53300">
    <property type="entry name" value="vWA-like"/>
    <property type="match status" value="1"/>
</dbReference>
<dbReference type="InterPro" id="IPR013608">
    <property type="entry name" value="VWA_N"/>
</dbReference>
<dbReference type="EMBL" id="CAJNOV010009791">
    <property type="protein sequence ID" value="CAF1379706.1"/>
    <property type="molecule type" value="Genomic_DNA"/>
</dbReference>
<feature type="signal peptide" evidence="15">
    <location>
        <begin position="1"/>
        <end position="20"/>
    </location>
</feature>
<dbReference type="EMBL" id="CAJNRE010001948">
    <property type="protein sequence ID" value="CAF1962523.1"/>
    <property type="molecule type" value="Genomic_DNA"/>
</dbReference>
<proteinExistence type="predicted"/>
<reference evidence="17" key="1">
    <citation type="submission" date="2021-02" db="EMBL/GenBank/DDBJ databases">
        <authorList>
            <person name="Nowell W R."/>
        </authorList>
    </citation>
    <scope>NUCLEOTIDE SEQUENCE</scope>
</reference>
<dbReference type="InterPro" id="IPR002035">
    <property type="entry name" value="VWF_A"/>
</dbReference>
<evidence type="ECO:0000256" key="6">
    <source>
        <dbReference type="ARBA" id="ARBA00022729"/>
    </source>
</evidence>
<evidence type="ECO:0000259" key="16">
    <source>
        <dbReference type="PROSITE" id="PS50234"/>
    </source>
</evidence>
<evidence type="ECO:0000256" key="15">
    <source>
        <dbReference type="SAM" id="SignalP"/>
    </source>
</evidence>
<evidence type="ECO:0000256" key="2">
    <source>
        <dbReference type="ARBA" id="ARBA00022448"/>
    </source>
</evidence>
<keyword evidence="10" id="KW-0406">Ion transport</keyword>
<name>A0A815JM39_9BILA</name>
<dbReference type="PANTHER" id="PTHR10166:SF43">
    <property type="entry name" value="VWA N-TERMINAL DOMAIN-CONTAINING PROTEIN"/>
    <property type="match status" value="1"/>
</dbReference>
<evidence type="ECO:0000256" key="7">
    <source>
        <dbReference type="ARBA" id="ARBA00022837"/>
    </source>
</evidence>
<protein>
    <recommendedName>
        <fullName evidence="16">VWFA domain-containing protein</fullName>
    </recommendedName>
</protein>
<evidence type="ECO:0000256" key="3">
    <source>
        <dbReference type="ARBA" id="ARBA00022568"/>
    </source>
</evidence>
<keyword evidence="9 14" id="KW-1133">Transmembrane helix</keyword>
<keyword evidence="7" id="KW-0106">Calcium</keyword>
<keyword evidence="4" id="KW-0107">Calcium channel</keyword>
<dbReference type="CDD" id="cd18773">
    <property type="entry name" value="PDC1_HK_sensor"/>
    <property type="match status" value="1"/>
</dbReference>
<evidence type="ECO:0000256" key="1">
    <source>
        <dbReference type="ARBA" id="ARBA00004479"/>
    </source>
</evidence>
<comment type="caution">
    <text evidence="17">The sequence shown here is derived from an EMBL/GenBank/DDBJ whole genome shotgun (WGS) entry which is preliminary data.</text>
</comment>
<dbReference type="PANTHER" id="PTHR10166">
    <property type="entry name" value="VOLTAGE-DEPENDENT CALCIUM CHANNEL SUBUNIT ALPHA-2/DELTA-RELATED"/>
    <property type="match status" value="1"/>
</dbReference>
<dbReference type="Proteomes" id="UP000663834">
    <property type="component" value="Unassembled WGS sequence"/>
</dbReference>
<dbReference type="InterPro" id="IPR029151">
    <property type="entry name" value="Sensor-like_sf"/>
</dbReference>
<sequence>MFLLVYRFFFLIVFSKVTNGQYCYANECSSRSTLTGDVQNWALLIQNYILKLASDSMHREKTQTFFDLAEYKEEKKYGEQLLDEMKTILDLYFEKKQRAALRIAECAHDLHDRLYRTREQAYLTQLKTNSSSHLSWRKSEGSLGLTQHKQLLHLDNETYKDADIPLRLPTNMTFHPHFKRNVSLQHSVVKISDEIPRNNVESIWTVEWTHKLEPVFVRNRELDPDIRWQYFGSHVGLIRLYPGREWDQNFAGFYNDYDPRVRPWYIGTTSGPKDIIIILDCSESMKSNGKFAIGTSIATVIINTLTRQDYVNIICAHESHWDDIGKWHVYKTEVLSCQQDTMVKATLAFKRDLKEKLATLKPGGTSEFETAFGTAFDLFQRKPKTGCQSILIFITDGQDTDGETVRCGAGQYTRSGYVPGPICKYNWTRYWSMVKQRQQFHARARIFSYLVKDNGQIFPGKLACENDGHFAILNDGENLINKMFNYFDYLSKSSLSVNGSWTSQYIDQWGLGVMLTYAIPVTSSIDGRLLGVAGVDVTLDDIEHALSSKTWGGVYGFLINRHDGDAIIHPGLKSTTIPIEDPISTHITQLEMTNNQPEEFQTIILPTMLRGQRGSKRLLNAYRATIRREFGIGTYYWSPIENTDYAFAFSLGESDEKFREVRQPKNLSMYDESFFNLLIEYNSTKARHVLPGKFEHMQVKINDPKYNDVRVSYLYSSIMLAPRVYCDPSEYFYNDDLAQKTINAHIYINQRSNHSDDDKGCSQKYAIFHENTRAYVLISQPIERIWRRRPAELTKDIIWTYVGMRTGVFRTYPAHRSVRDYDHTSRAWYKRAVAFQDRTTASMPYLDLSGGGKVITIAQALFEGMPAISNETCQQKTQQTSSKTKFPGGCPCSSGSDCLSGYCYQSAAPGPDPKQLRCATERIIGVTGTDISYNSFHSEIMKRMVASDGHRSCDSTYPCPSNPSKLCSTRCYLVDHSGYLIVDPDFVNVSSFHENRYNQLTLGHKEGEVMADLIYKHGLFHRAETITFQGTCHVSKPSAKVTLKGIPANPEELDNKYKNKGPIPQFMNEYGCIQDQVRYKIQSSKLKWSELIIGEVNGPCMSGQYYVTPLVKTNLILVVIENYYAEQSKLFYNFNCKIQRSIVDAGAFRIINGTCAHKIEKMSSLYEENKCPPLRDIQIECKYNGTNIQQLSLVLGFYVIVFYRFLVWLNK</sequence>
<dbReference type="Gene3D" id="3.30.450.20">
    <property type="entry name" value="PAS domain"/>
    <property type="match status" value="2"/>
</dbReference>
<dbReference type="OrthoDB" id="10054666at2759"/>
<keyword evidence="5 14" id="KW-0812">Transmembrane</keyword>
<evidence type="ECO:0000256" key="14">
    <source>
        <dbReference type="SAM" id="Phobius"/>
    </source>
</evidence>
<evidence type="ECO:0000313" key="21">
    <source>
        <dbReference type="Proteomes" id="UP000663855"/>
    </source>
</evidence>
<evidence type="ECO:0000256" key="13">
    <source>
        <dbReference type="ARBA" id="ARBA00023303"/>
    </source>
</evidence>
<keyword evidence="6 15" id="KW-0732">Signal</keyword>
<dbReference type="Proteomes" id="UP000663855">
    <property type="component" value="Unassembled WGS sequence"/>
</dbReference>
<dbReference type="Gene3D" id="3.40.50.410">
    <property type="entry name" value="von Willebrand factor, type A domain"/>
    <property type="match status" value="1"/>
</dbReference>
<evidence type="ECO:0000313" key="19">
    <source>
        <dbReference type="EMBL" id="CAF1962523.1"/>
    </source>
</evidence>
<organism evidence="17 21">
    <name type="scientific">Rotaria magnacalcarata</name>
    <dbReference type="NCBI Taxonomy" id="392030"/>
    <lineage>
        <taxon>Eukaryota</taxon>
        <taxon>Metazoa</taxon>
        <taxon>Spiralia</taxon>
        <taxon>Gnathifera</taxon>
        <taxon>Rotifera</taxon>
        <taxon>Eurotatoria</taxon>
        <taxon>Bdelloidea</taxon>
        <taxon>Philodinida</taxon>
        <taxon>Philodinidae</taxon>
        <taxon>Rotaria</taxon>
    </lineage>
</organism>
<evidence type="ECO:0000256" key="11">
    <source>
        <dbReference type="ARBA" id="ARBA00023136"/>
    </source>
</evidence>
<evidence type="ECO:0000256" key="8">
    <source>
        <dbReference type="ARBA" id="ARBA00022882"/>
    </source>
</evidence>
<dbReference type="Pfam" id="PF08399">
    <property type="entry name" value="VWA_N"/>
    <property type="match status" value="1"/>
</dbReference>
<keyword evidence="8" id="KW-0851">Voltage-gated channel</keyword>
<feature type="domain" description="VWFA" evidence="16">
    <location>
        <begin position="274"/>
        <end position="490"/>
    </location>
</feature>
<dbReference type="EMBL" id="CAJNOW010008202">
    <property type="protein sequence ID" value="CAF1531158.1"/>
    <property type="molecule type" value="Genomic_DNA"/>
</dbReference>
<keyword evidence="11 14" id="KW-0472">Membrane</keyword>
<evidence type="ECO:0000256" key="4">
    <source>
        <dbReference type="ARBA" id="ARBA00022673"/>
    </source>
</evidence>
<gene>
    <name evidence="17" type="ORF">CJN711_LOCUS20882</name>
    <name evidence="20" type="ORF">GIL414_LOCUS9279</name>
    <name evidence="18" type="ORF">KQP761_LOCUS16299</name>
    <name evidence="19" type="ORF">MBJ925_LOCUS6433</name>
</gene>
<evidence type="ECO:0000313" key="20">
    <source>
        <dbReference type="EMBL" id="CAF3954690.1"/>
    </source>
</evidence>
<dbReference type="EMBL" id="CAJOBJ010003138">
    <property type="protein sequence ID" value="CAF3954690.1"/>
    <property type="molecule type" value="Genomic_DNA"/>
</dbReference>
<keyword evidence="2" id="KW-0813">Transport</keyword>
<comment type="subcellular location">
    <subcellularLocation>
        <location evidence="1">Membrane</location>
        <topology evidence="1">Single-pass type I membrane protein</topology>
    </subcellularLocation>
</comment>
<evidence type="ECO:0000256" key="5">
    <source>
        <dbReference type="ARBA" id="ARBA00022692"/>
    </source>
</evidence>
<dbReference type="Proteomes" id="UP000681720">
    <property type="component" value="Unassembled WGS sequence"/>
</dbReference>